<dbReference type="SUPFAM" id="SSF51161">
    <property type="entry name" value="Trimeric LpxA-like enzymes"/>
    <property type="match status" value="1"/>
</dbReference>
<dbReference type="PROSITE" id="PS00101">
    <property type="entry name" value="HEXAPEP_TRANSFERASES"/>
    <property type="match status" value="1"/>
</dbReference>
<comment type="caution">
    <text evidence="5">The sequence shown here is derived from an EMBL/GenBank/DDBJ whole genome shotgun (WGS) entry which is preliminary data.</text>
</comment>
<proteinExistence type="inferred from homology"/>
<comment type="similarity">
    <text evidence="1">Belongs to the transferase hexapeptide repeat family.</text>
</comment>
<keyword evidence="4" id="KW-0012">Acyltransferase</keyword>
<keyword evidence="3" id="KW-0677">Repeat</keyword>
<evidence type="ECO:0000256" key="2">
    <source>
        <dbReference type="ARBA" id="ARBA00022679"/>
    </source>
</evidence>
<dbReference type="EMBL" id="SIRT01000006">
    <property type="protein sequence ID" value="TBN03704.1"/>
    <property type="molecule type" value="Genomic_DNA"/>
</dbReference>
<keyword evidence="2 5" id="KW-0808">Transferase</keyword>
<dbReference type="AlphaFoldDB" id="A0A4Q9FGV5"/>
<dbReference type="Proteomes" id="UP000291142">
    <property type="component" value="Unassembled WGS sequence"/>
</dbReference>
<dbReference type="Gene3D" id="2.160.10.10">
    <property type="entry name" value="Hexapeptide repeat proteins"/>
    <property type="match status" value="1"/>
</dbReference>
<dbReference type="Pfam" id="PF00132">
    <property type="entry name" value="Hexapep"/>
    <property type="match status" value="1"/>
</dbReference>
<organism evidence="5 6">
    <name type="scientific">Hyunsoonleella flava</name>
    <dbReference type="NCBI Taxonomy" id="2527939"/>
    <lineage>
        <taxon>Bacteria</taxon>
        <taxon>Pseudomonadati</taxon>
        <taxon>Bacteroidota</taxon>
        <taxon>Flavobacteriia</taxon>
        <taxon>Flavobacteriales</taxon>
        <taxon>Flavobacteriaceae</taxon>
    </lineage>
</organism>
<dbReference type="CDD" id="cd03349">
    <property type="entry name" value="LbH_XAT"/>
    <property type="match status" value="1"/>
</dbReference>
<evidence type="ECO:0000313" key="5">
    <source>
        <dbReference type="EMBL" id="TBN03704.1"/>
    </source>
</evidence>
<dbReference type="InterPro" id="IPR001451">
    <property type="entry name" value="Hexapep"/>
</dbReference>
<accession>A0A4Q9FGV5</accession>
<dbReference type="GO" id="GO:0016746">
    <property type="term" value="F:acyltransferase activity"/>
    <property type="evidence" value="ECO:0007669"/>
    <property type="project" value="UniProtKB-KW"/>
</dbReference>
<evidence type="ECO:0000313" key="6">
    <source>
        <dbReference type="Proteomes" id="UP000291142"/>
    </source>
</evidence>
<keyword evidence="6" id="KW-1185">Reference proteome</keyword>
<dbReference type="InterPro" id="IPR011004">
    <property type="entry name" value="Trimer_LpxA-like_sf"/>
</dbReference>
<dbReference type="OrthoDB" id="9814490at2"/>
<evidence type="ECO:0000256" key="4">
    <source>
        <dbReference type="ARBA" id="ARBA00023315"/>
    </source>
</evidence>
<name>A0A4Q9FGV5_9FLAO</name>
<gene>
    <name evidence="5" type="ORF">EYD45_08710</name>
</gene>
<dbReference type="InterPro" id="IPR050179">
    <property type="entry name" value="Trans_hexapeptide_repeat"/>
</dbReference>
<dbReference type="InterPro" id="IPR018357">
    <property type="entry name" value="Hexapep_transf_CS"/>
</dbReference>
<evidence type="ECO:0000256" key="3">
    <source>
        <dbReference type="ARBA" id="ARBA00022737"/>
    </source>
</evidence>
<evidence type="ECO:0000256" key="1">
    <source>
        <dbReference type="ARBA" id="ARBA00007274"/>
    </source>
</evidence>
<dbReference type="PANTHER" id="PTHR43300">
    <property type="entry name" value="ACETYLTRANSFERASE"/>
    <property type="match status" value="1"/>
</dbReference>
<dbReference type="PANTHER" id="PTHR43300:SF11">
    <property type="entry name" value="ACETYLTRANSFERASE RV3034C-RELATED"/>
    <property type="match status" value="1"/>
</dbReference>
<sequence>MLKRLLKKLLKPFVNKNEKGTPSVFTKDILKNSKFHIGEYTYGKPSVLFENDDVNLTIGKFCSIAQNVTIFLGGNHRTDWVTTYPFSVLNSDFPKGKNISGHPATNGDVIIGNDVWIGRNATIMSGVKIGNGAVIGAGAVVTKNVGDYEVWAGNPSVFIKKRFDDRTIEYLLNLEWWHWDIAKINENLHLLCSTNIEVLKNS</sequence>
<protein>
    <submittedName>
        <fullName evidence="5">CatB-related O-acetyltransferase</fullName>
    </submittedName>
</protein>
<reference evidence="5 6" key="1">
    <citation type="submission" date="2019-02" db="EMBL/GenBank/DDBJ databases">
        <title>Hyunsoonleella sp., isolated from marine sediment.</title>
        <authorList>
            <person name="Liu B.-T."/>
        </authorList>
    </citation>
    <scope>NUCLEOTIDE SEQUENCE [LARGE SCALE GENOMIC DNA]</scope>
    <source>
        <strain evidence="5 6">T58</strain>
    </source>
</reference>